<name>A0A4Q2K3T0_9ACTN</name>
<organism evidence="1 2">
    <name type="scientific">Senegalimassilia faecalis</name>
    <dbReference type="NCBI Taxonomy" id="2509433"/>
    <lineage>
        <taxon>Bacteria</taxon>
        <taxon>Bacillati</taxon>
        <taxon>Actinomycetota</taxon>
        <taxon>Coriobacteriia</taxon>
        <taxon>Coriobacteriales</taxon>
        <taxon>Coriobacteriaceae</taxon>
        <taxon>Senegalimassilia</taxon>
    </lineage>
</organism>
<reference evidence="1 2" key="1">
    <citation type="submission" date="2019-01" db="EMBL/GenBank/DDBJ databases">
        <title>Senegalimassilia sp. nov. KGMB04484 isolated human feces.</title>
        <authorList>
            <person name="Han K.-I."/>
            <person name="Kim J.-S."/>
            <person name="Lee K.C."/>
            <person name="Suh M.K."/>
            <person name="Eom M.K."/>
            <person name="Lee J.H."/>
            <person name="Park S.-H."/>
            <person name="Kang S.W."/>
            <person name="Park J.-E."/>
            <person name="Oh B.S."/>
            <person name="Yu S.Y."/>
            <person name="Choi S.-H."/>
            <person name="Lee D.H."/>
            <person name="Yoon H."/>
            <person name="Kim B.-Y."/>
            <person name="Lee J.H."/>
            <person name="Lee J.-S."/>
        </authorList>
    </citation>
    <scope>NUCLEOTIDE SEQUENCE [LARGE SCALE GENOMIC DNA]</scope>
    <source>
        <strain evidence="1 2">KGMB04484</strain>
    </source>
</reference>
<comment type="caution">
    <text evidence="1">The sequence shown here is derived from an EMBL/GenBank/DDBJ whole genome shotgun (WGS) entry which is preliminary data.</text>
</comment>
<gene>
    <name evidence="1" type="ORF">ET524_07870</name>
</gene>
<evidence type="ECO:0000313" key="2">
    <source>
        <dbReference type="Proteomes" id="UP000293345"/>
    </source>
</evidence>
<protein>
    <submittedName>
        <fullName evidence="1">Uncharacterized protein</fullName>
    </submittedName>
</protein>
<accession>A0A4Q2K3T0</accession>
<evidence type="ECO:0000313" key="1">
    <source>
        <dbReference type="EMBL" id="RXZ54403.1"/>
    </source>
</evidence>
<dbReference type="AlphaFoldDB" id="A0A4Q2K3T0"/>
<dbReference type="Proteomes" id="UP000293345">
    <property type="component" value="Unassembled WGS sequence"/>
</dbReference>
<dbReference type="EMBL" id="SDPW01000001">
    <property type="protein sequence ID" value="RXZ54403.1"/>
    <property type="molecule type" value="Genomic_DNA"/>
</dbReference>
<keyword evidence="2" id="KW-1185">Reference proteome</keyword>
<sequence length="118" mass="11348">MALSVTPEASAACGEACATEAPAEADSPLSLLSAGCCACSVSCCCEPDCWLEAASPLWAACLLAAPLAASLAAALPGCCASESACSACAPAAAWASAKAAEGVMETASVTAKNTESAR</sequence>
<proteinExistence type="predicted"/>